<keyword evidence="2" id="KW-1185">Reference proteome</keyword>
<protein>
    <submittedName>
        <fullName evidence="1">Uncharacterized protein</fullName>
    </submittedName>
</protein>
<accession>A0A1V4KAT9</accession>
<proteinExistence type="predicted"/>
<gene>
    <name evidence="1" type="ORF">AV530_009938</name>
</gene>
<evidence type="ECO:0000313" key="1">
    <source>
        <dbReference type="EMBL" id="OPJ81505.1"/>
    </source>
</evidence>
<comment type="caution">
    <text evidence="1">The sequence shown here is derived from an EMBL/GenBank/DDBJ whole genome shotgun (WGS) entry which is preliminary data.</text>
</comment>
<organism evidence="1 2">
    <name type="scientific">Patagioenas fasciata monilis</name>
    <dbReference type="NCBI Taxonomy" id="372326"/>
    <lineage>
        <taxon>Eukaryota</taxon>
        <taxon>Metazoa</taxon>
        <taxon>Chordata</taxon>
        <taxon>Craniata</taxon>
        <taxon>Vertebrata</taxon>
        <taxon>Euteleostomi</taxon>
        <taxon>Archelosauria</taxon>
        <taxon>Archosauria</taxon>
        <taxon>Dinosauria</taxon>
        <taxon>Saurischia</taxon>
        <taxon>Theropoda</taxon>
        <taxon>Coelurosauria</taxon>
        <taxon>Aves</taxon>
        <taxon>Neognathae</taxon>
        <taxon>Neoaves</taxon>
        <taxon>Columbimorphae</taxon>
        <taxon>Columbiformes</taxon>
        <taxon>Columbidae</taxon>
        <taxon>Patagioenas</taxon>
    </lineage>
</organism>
<dbReference type="AlphaFoldDB" id="A0A1V4KAT9"/>
<sequence length="76" mass="8595">MSLFCSGRGRKPEVRLVHATEGAWLFPETCCTSFICTCSVVNLQSRNGFQHNRECYTTLQLHGHPKPHCQSGKFPQ</sequence>
<reference evidence="1 2" key="1">
    <citation type="submission" date="2016-02" db="EMBL/GenBank/DDBJ databases">
        <title>Band-tailed pigeon sequencing and assembly.</title>
        <authorList>
            <person name="Soares A.E."/>
            <person name="Novak B.J."/>
            <person name="Rice E.S."/>
            <person name="O'Connell B."/>
            <person name="Chang D."/>
            <person name="Weber S."/>
            <person name="Shapiro B."/>
        </authorList>
    </citation>
    <scope>NUCLEOTIDE SEQUENCE [LARGE SCALE GENOMIC DNA]</scope>
    <source>
        <strain evidence="1">BTP2013</strain>
        <tissue evidence="1">Blood</tissue>
    </source>
</reference>
<dbReference type="Proteomes" id="UP000190648">
    <property type="component" value="Unassembled WGS sequence"/>
</dbReference>
<name>A0A1V4KAT9_PATFA</name>
<dbReference type="EMBL" id="LSYS01003973">
    <property type="protein sequence ID" value="OPJ81505.1"/>
    <property type="molecule type" value="Genomic_DNA"/>
</dbReference>
<evidence type="ECO:0000313" key="2">
    <source>
        <dbReference type="Proteomes" id="UP000190648"/>
    </source>
</evidence>